<accession>A0A6J5N5Y7</accession>
<name>A0A6J5N5Y7_9CAUD</name>
<evidence type="ECO:0008006" key="3">
    <source>
        <dbReference type="Google" id="ProtNLM"/>
    </source>
</evidence>
<sequence length="842" mass="96475">MITVEEVQSFIHDAKKFRDQWLFMADKSWAELKRRQKNSRLWSTSNGSLRRRARYPAWYSINQIRKPLILSRVGIPVGRDTTQEGTDNIGSTAAICKERLAKSLAKSFGFLDVLEACRDDFLATDFSTVRAYYERDTIKQKVKEYLTTQKDETGEVLFLDGAGDVVMSDDISQDDEGFFIEHEQIIEVDDERICLEHVLGRQFLVDPGVKSWARCKRIAFEEFYSEREFIDLFGQAAFSQLPKPQPKDGDDATPKLQNIKVYEYWDLYDKETYWIADLGKTFLTPKGYDEDSDVKEDEKERNGIYDLEKFWPVPPPLIQNAPTDEFWPVCEYFQLVEILEDIHTIFSRMVACTKAIRARLLFDNNVEGLQEALNEATEGDAFGVPNLAQALAGAGGTLSNVVQYIPVEKLVESLGNLYGALDQRLSTLYRLTGTSDLLQGQQADSTARTYGEQQLKEKYALNQLATPQRKMQEFVRDCYELMCEMALKNFKDASLDKYIMPQTLQPDDQERYRAAVEMLKQDNKRFRIELETDSTIALNEEYDKAMRVELVNAMTAALEKTASMVDSSPSLVKVNLEALKFLVQGFRQGKLFQSEITEAIDGVIESLNTQEPAFDKERFEAELAAKELELKQMEIATSNQLKGFQLQSDERIQVAKLQQDSQVEGIKNQLEQFKLQMSQGDSVAQLQLAYATLNAEISKAQQELQLKSDALMVELRKVADKKEADQFSVMVSQQLEPQRLQLEAYKLQIDQAELQLRQQDQALKAQEQQFQSFNSQVDNMRQEMRFKLDAATLAHEMNKKPEIPPITINMPQPVSTKKKIKIERDEFGNLKSAETLDMQDGD</sequence>
<protein>
    <recommendedName>
        <fullName evidence="3">Portal protein</fullName>
    </recommendedName>
</protein>
<gene>
    <name evidence="2" type="ORF">UFOVP591_2</name>
</gene>
<organism evidence="2">
    <name type="scientific">uncultured Caudovirales phage</name>
    <dbReference type="NCBI Taxonomy" id="2100421"/>
    <lineage>
        <taxon>Viruses</taxon>
        <taxon>Duplodnaviria</taxon>
        <taxon>Heunggongvirae</taxon>
        <taxon>Uroviricota</taxon>
        <taxon>Caudoviricetes</taxon>
        <taxon>Peduoviridae</taxon>
        <taxon>Maltschvirus</taxon>
        <taxon>Maltschvirus maltsch</taxon>
    </lineage>
</organism>
<reference evidence="2" key="1">
    <citation type="submission" date="2020-04" db="EMBL/GenBank/DDBJ databases">
        <authorList>
            <person name="Chiriac C."/>
            <person name="Salcher M."/>
            <person name="Ghai R."/>
            <person name="Kavagutti S V."/>
        </authorList>
    </citation>
    <scope>NUCLEOTIDE SEQUENCE</scope>
</reference>
<proteinExistence type="predicted"/>
<feature type="coiled-coil region" evidence="1">
    <location>
        <begin position="683"/>
        <end position="710"/>
    </location>
</feature>
<evidence type="ECO:0000256" key="1">
    <source>
        <dbReference type="SAM" id="Coils"/>
    </source>
</evidence>
<dbReference type="EMBL" id="LR796555">
    <property type="protein sequence ID" value="CAB4151139.1"/>
    <property type="molecule type" value="Genomic_DNA"/>
</dbReference>
<feature type="coiled-coil region" evidence="1">
    <location>
        <begin position="742"/>
        <end position="783"/>
    </location>
</feature>
<evidence type="ECO:0000313" key="2">
    <source>
        <dbReference type="EMBL" id="CAB4151139.1"/>
    </source>
</evidence>
<keyword evidence="1" id="KW-0175">Coiled coil</keyword>